<organism evidence="1 2">
    <name type="scientific">Armadillidium nasatum</name>
    <dbReference type="NCBI Taxonomy" id="96803"/>
    <lineage>
        <taxon>Eukaryota</taxon>
        <taxon>Metazoa</taxon>
        <taxon>Ecdysozoa</taxon>
        <taxon>Arthropoda</taxon>
        <taxon>Crustacea</taxon>
        <taxon>Multicrustacea</taxon>
        <taxon>Malacostraca</taxon>
        <taxon>Eumalacostraca</taxon>
        <taxon>Peracarida</taxon>
        <taxon>Isopoda</taxon>
        <taxon>Oniscidea</taxon>
        <taxon>Crinocheta</taxon>
        <taxon>Armadillidiidae</taxon>
        <taxon>Armadillidium</taxon>
    </lineage>
</organism>
<comment type="caution">
    <text evidence="1">The sequence shown here is derived from an EMBL/GenBank/DDBJ whole genome shotgun (WGS) entry which is preliminary data.</text>
</comment>
<evidence type="ECO:0000313" key="2">
    <source>
        <dbReference type="Proteomes" id="UP000326759"/>
    </source>
</evidence>
<proteinExistence type="predicted"/>
<dbReference type="EMBL" id="SEYY01024027">
    <property type="protein sequence ID" value="KAB7494449.1"/>
    <property type="molecule type" value="Genomic_DNA"/>
</dbReference>
<protein>
    <recommendedName>
        <fullName evidence="3">C2H2-type domain-containing protein</fullName>
    </recommendedName>
</protein>
<reference evidence="1 2" key="1">
    <citation type="journal article" date="2019" name="PLoS Biol.">
        <title>Sex chromosomes control vertical transmission of feminizing Wolbachia symbionts in an isopod.</title>
        <authorList>
            <person name="Becking T."/>
            <person name="Chebbi M.A."/>
            <person name="Giraud I."/>
            <person name="Moumen B."/>
            <person name="Laverre T."/>
            <person name="Caubet Y."/>
            <person name="Peccoud J."/>
            <person name="Gilbert C."/>
            <person name="Cordaux R."/>
        </authorList>
    </citation>
    <scope>NUCLEOTIDE SEQUENCE [LARGE SCALE GENOMIC DNA]</scope>
    <source>
        <strain evidence="1">ANa2</strain>
        <tissue evidence="1">Whole body excluding digestive tract and cuticle</tissue>
    </source>
</reference>
<evidence type="ECO:0000313" key="1">
    <source>
        <dbReference type="EMBL" id="KAB7494449.1"/>
    </source>
</evidence>
<name>A0A5N5SLI6_9CRUS</name>
<keyword evidence="2" id="KW-1185">Reference proteome</keyword>
<gene>
    <name evidence="1" type="ORF">Anas_04514</name>
</gene>
<dbReference type="Gene3D" id="3.30.160.60">
    <property type="entry name" value="Classic Zinc Finger"/>
    <property type="match status" value="1"/>
</dbReference>
<evidence type="ECO:0008006" key="3">
    <source>
        <dbReference type="Google" id="ProtNLM"/>
    </source>
</evidence>
<feature type="non-terminal residue" evidence="1">
    <location>
        <position position="147"/>
    </location>
</feature>
<dbReference type="AlphaFoldDB" id="A0A5N5SLI6"/>
<dbReference type="OrthoDB" id="4748970at2759"/>
<sequence length="147" mass="16726">MDVVCDGVRRVTVSSDDDHCVPDCDIQMTDPVKDALLWGVNATPSELDKYLPDDLKFPQDVSEQPRRSSASQIDEFFEDDTARTLPLPRIDSLRLAKYSKFCVKERDSDDAPKFIQNPSHLKAHQRIHTGESIKSLHLKAHQRIHTS</sequence>
<accession>A0A5N5SLI6</accession>
<dbReference type="Proteomes" id="UP000326759">
    <property type="component" value="Unassembled WGS sequence"/>
</dbReference>